<feature type="non-terminal residue" evidence="2">
    <location>
        <position position="1"/>
    </location>
</feature>
<dbReference type="EMBL" id="BARU01024684">
    <property type="protein sequence ID" value="GAH52118.1"/>
    <property type="molecule type" value="Genomic_DNA"/>
</dbReference>
<dbReference type="AlphaFoldDB" id="X1I3J0"/>
<feature type="region of interest" description="Disordered" evidence="1">
    <location>
        <begin position="1"/>
        <end position="38"/>
    </location>
</feature>
<feature type="non-terminal residue" evidence="2">
    <location>
        <position position="274"/>
    </location>
</feature>
<protein>
    <submittedName>
        <fullName evidence="2">Uncharacterized protein</fullName>
    </submittedName>
</protein>
<reference evidence="2" key="1">
    <citation type="journal article" date="2014" name="Front. Microbiol.">
        <title>High frequency of phylogenetically diverse reductive dehalogenase-homologous genes in deep subseafloor sedimentary metagenomes.</title>
        <authorList>
            <person name="Kawai M."/>
            <person name="Futagami T."/>
            <person name="Toyoda A."/>
            <person name="Takaki Y."/>
            <person name="Nishi S."/>
            <person name="Hori S."/>
            <person name="Arai W."/>
            <person name="Tsubouchi T."/>
            <person name="Morono Y."/>
            <person name="Uchiyama I."/>
            <person name="Ito T."/>
            <person name="Fujiyama A."/>
            <person name="Inagaki F."/>
            <person name="Takami H."/>
        </authorList>
    </citation>
    <scope>NUCLEOTIDE SEQUENCE</scope>
    <source>
        <strain evidence="2">Expedition CK06-06</strain>
    </source>
</reference>
<feature type="compositionally biased region" description="Acidic residues" evidence="1">
    <location>
        <begin position="12"/>
        <end position="28"/>
    </location>
</feature>
<comment type="caution">
    <text evidence="2">The sequence shown here is derived from an EMBL/GenBank/DDBJ whole genome shotgun (WGS) entry which is preliminary data.</text>
</comment>
<proteinExistence type="predicted"/>
<evidence type="ECO:0000313" key="2">
    <source>
        <dbReference type="EMBL" id="GAH52118.1"/>
    </source>
</evidence>
<accession>X1I3J0</accession>
<organism evidence="2">
    <name type="scientific">marine sediment metagenome</name>
    <dbReference type="NCBI Taxonomy" id="412755"/>
    <lineage>
        <taxon>unclassified sequences</taxon>
        <taxon>metagenomes</taxon>
        <taxon>ecological metagenomes</taxon>
    </lineage>
</organism>
<gene>
    <name evidence="2" type="ORF">S03H2_39874</name>
</gene>
<evidence type="ECO:0000256" key="1">
    <source>
        <dbReference type="SAM" id="MobiDB-lite"/>
    </source>
</evidence>
<name>X1I3J0_9ZZZZ</name>
<sequence>SSFLINPVTANGDDDDEDGVHDDEEEENERGVSVEVSGTEAQIESHQNYSDIQNEISIQMKAESEGLVFEFSFDNESDASEFEIEFSVEISEIVEYVDLHEDGFYNETIDTLIQQVELNDFDDIVYTIENISNNLVHHLSIVSTDGVFSAGVYISSEFTLVNEILIAPTQIKIDVGIHGFNFTEPDSALALKIVLESEVDVEYEEDEETEDEEDGRATDESEIDIILGEYSGFFSWIENVTVDGVNHLVKATPLTTDEEETKLYLNYPRGDEII</sequence>